<dbReference type="AlphaFoldDB" id="A0A2W2ID34"/>
<evidence type="ECO:0000256" key="3">
    <source>
        <dbReference type="ARBA" id="ARBA00023163"/>
    </source>
</evidence>
<name>A0A2W2ID34_9ACTN</name>
<dbReference type="RefSeq" id="WP_111165368.1">
    <property type="nucleotide sequence ID" value="NZ_POUA01000009.1"/>
</dbReference>
<dbReference type="Proteomes" id="UP000248544">
    <property type="component" value="Unassembled WGS sequence"/>
</dbReference>
<dbReference type="Gene3D" id="2.60.120.10">
    <property type="entry name" value="Jelly Rolls"/>
    <property type="match status" value="1"/>
</dbReference>
<keyword evidence="1" id="KW-0805">Transcription regulation</keyword>
<dbReference type="InterPro" id="IPR003313">
    <property type="entry name" value="AraC-bd"/>
</dbReference>
<dbReference type="Gene3D" id="1.10.10.60">
    <property type="entry name" value="Homeodomain-like"/>
    <property type="match status" value="1"/>
</dbReference>
<protein>
    <submittedName>
        <fullName evidence="5">AraC family transcriptional regulator</fullName>
    </submittedName>
</protein>
<keyword evidence="2" id="KW-0238">DNA-binding</keyword>
<dbReference type="GO" id="GO:0003700">
    <property type="term" value="F:DNA-binding transcription factor activity"/>
    <property type="evidence" value="ECO:0007669"/>
    <property type="project" value="InterPro"/>
</dbReference>
<dbReference type="PANTHER" id="PTHR43280">
    <property type="entry name" value="ARAC-FAMILY TRANSCRIPTIONAL REGULATOR"/>
    <property type="match status" value="1"/>
</dbReference>
<dbReference type="PROSITE" id="PS01124">
    <property type="entry name" value="HTH_ARAC_FAMILY_2"/>
    <property type="match status" value="1"/>
</dbReference>
<dbReference type="SUPFAM" id="SSF46689">
    <property type="entry name" value="Homeodomain-like"/>
    <property type="match status" value="1"/>
</dbReference>
<proteinExistence type="predicted"/>
<dbReference type="SUPFAM" id="SSF51215">
    <property type="entry name" value="Regulatory protein AraC"/>
    <property type="match status" value="1"/>
</dbReference>
<sequence length="295" mass="32041">MTKASRSTFPVHVIEGGRGRDAPQFEIGPVLSHGPREAAAIPHRHEFLEILYVREGRGTHIIDGTAYPIEAGRLYLVRRGQVHAWVTPEPLDGIVVLFDEPFLAGPGAPDPVNLGHYPNMLCPDAGRLPRVEGLLAAMAAEYAEGDDQADPIVRHLLSALLLLCRRFDGFNAPEGPRTGLSAELSVEFSKLVAEKASATLTVRSAAVRLGVTSGYLREVVVTQTGRTPGQIIRSAVLTEAQRLLANTGMTCAQVADRLGFEDASYFSRFFRREAGAPPSAYRRQAREKYQACLGA</sequence>
<dbReference type="InterPro" id="IPR018060">
    <property type="entry name" value="HTH_AraC"/>
</dbReference>
<organism evidence="5 6">
    <name type="scientific">Spongiactinospora gelatinilytica</name>
    <dbReference type="NCBI Taxonomy" id="2666298"/>
    <lineage>
        <taxon>Bacteria</taxon>
        <taxon>Bacillati</taxon>
        <taxon>Actinomycetota</taxon>
        <taxon>Actinomycetes</taxon>
        <taxon>Streptosporangiales</taxon>
        <taxon>Streptosporangiaceae</taxon>
        <taxon>Spongiactinospora</taxon>
    </lineage>
</organism>
<accession>A0A2W2ID34</accession>
<feature type="domain" description="HTH araC/xylS-type" evidence="4">
    <location>
        <begin position="186"/>
        <end position="284"/>
    </location>
</feature>
<evidence type="ECO:0000313" key="6">
    <source>
        <dbReference type="Proteomes" id="UP000248544"/>
    </source>
</evidence>
<keyword evidence="3" id="KW-0804">Transcription</keyword>
<dbReference type="PRINTS" id="PR00032">
    <property type="entry name" value="HTHARAC"/>
</dbReference>
<dbReference type="InterPro" id="IPR014710">
    <property type="entry name" value="RmlC-like_jellyroll"/>
</dbReference>
<dbReference type="Pfam" id="PF12833">
    <property type="entry name" value="HTH_18"/>
    <property type="match status" value="1"/>
</dbReference>
<gene>
    <name evidence="5" type="ORF">C1I98_02265</name>
</gene>
<dbReference type="Pfam" id="PF02311">
    <property type="entry name" value="AraC_binding"/>
    <property type="match status" value="1"/>
</dbReference>
<dbReference type="SMART" id="SM00342">
    <property type="entry name" value="HTH_ARAC"/>
    <property type="match status" value="1"/>
</dbReference>
<dbReference type="InterPro" id="IPR009057">
    <property type="entry name" value="Homeodomain-like_sf"/>
</dbReference>
<evidence type="ECO:0000259" key="4">
    <source>
        <dbReference type="PROSITE" id="PS01124"/>
    </source>
</evidence>
<keyword evidence="6" id="KW-1185">Reference proteome</keyword>
<dbReference type="PANTHER" id="PTHR43280:SF32">
    <property type="entry name" value="TRANSCRIPTIONAL REGULATORY PROTEIN"/>
    <property type="match status" value="1"/>
</dbReference>
<evidence type="ECO:0000313" key="5">
    <source>
        <dbReference type="EMBL" id="PZG56017.1"/>
    </source>
</evidence>
<comment type="caution">
    <text evidence="5">The sequence shown here is derived from an EMBL/GenBank/DDBJ whole genome shotgun (WGS) entry which is preliminary data.</text>
</comment>
<evidence type="ECO:0000256" key="2">
    <source>
        <dbReference type="ARBA" id="ARBA00023125"/>
    </source>
</evidence>
<dbReference type="EMBL" id="POUA01000009">
    <property type="protein sequence ID" value="PZG56017.1"/>
    <property type="molecule type" value="Genomic_DNA"/>
</dbReference>
<dbReference type="GO" id="GO:0043565">
    <property type="term" value="F:sequence-specific DNA binding"/>
    <property type="evidence" value="ECO:0007669"/>
    <property type="project" value="InterPro"/>
</dbReference>
<dbReference type="InterPro" id="IPR020449">
    <property type="entry name" value="Tscrpt_reg_AraC-type_HTH"/>
</dbReference>
<dbReference type="InterPro" id="IPR037923">
    <property type="entry name" value="HTH-like"/>
</dbReference>
<evidence type="ECO:0000256" key="1">
    <source>
        <dbReference type="ARBA" id="ARBA00023015"/>
    </source>
</evidence>
<reference evidence="5 6" key="1">
    <citation type="submission" date="2018-01" db="EMBL/GenBank/DDBJ databases">
        <title>Draft genome sequence of Sphaerisporangium sp. 7K107.</title>
        <authorList>
            <person name="Sahin N."/>
            <person name="Saygin H."/>
            <person name="Ay H."/>
        </authorList>
    </citation>
    <scope>NUCLEOTIDE SEQUENCE [LARGE SCALE GENOMIC DNA]</scope>
    <source>
        <strain evidence="5 6">7K107</strain>
    </source>
</reference>